<dbReference type="AlphaFoldDB" id="A0AAD2FNW9"/>
<keyword evidence="2 9" id="KW-0812">Transmembrane</keyword>
<keyword evidence="4" id="KW-0297">G-protein coupled receptor</keyword>
<protein>
    <recommendedName>
        <fullName evidence="10">G-protein coupled receptors family 1 profile domain-containing protein</fullName>
    </recommendedName>
</protein>
<feature type="domain" description="G-protein coupled receptors family 1 profile" evidence="10">
    <location>
        <begin position="61"/>
        <end position="274"/>
    </location>
</feature>
<feature type="transmembrane region" description="Helical" evidence="9">
    <location>
        <begin position="282"/>
        <end position="304"/>
    </location>
</feature>
<feature type="compositionally biased region" description="Polar residues" evidence="8">
    <location>
        <begin position="457"/>
        <end position="469"/>
    </location>
</feature>
<feature type="region of interest" description="Disordered" evidence="8">
    <location>
        <begin position="564"/>
        <end position="583"/>
    </location>
</feature>
<dbReference type="PANTHER" id="PTHR24238:SF75">
    <property type="entry name" value="CHOLECYSTOKININ-LIKE RECEPTOR AT 17D1-RELATED"/>
    <property type="match status" value="1"/>
</dbReference>
<dbReference type="PROSITE" id="PS50262">
    <property type="entry name" value="G_PROTEIN_RECEP_F1_2"/>
    <property type="match status" value="1"/>
</dbReference>
<feature type="region of interest" description="Disordered" evidence="8">
    <location>
        <begin position="448"/>
        <end position="497"/>
    </location>
</feature>
<evidence type="ECO:0000256" key="8">
    <source>
        <dbReference type="SAM" id="MobiDB-lite"/>
    </source>
</evidence>
<evidence type="ECO:0000256" key="1">
    <source>
        <dbReference type="ARBA" id="ARBA00004141"/>
    </source>
</evidence>
<dbReference type="InterPro" id="IPR017452">
    <property type="entry name" value="GPCR_Rhodpsn_7TM"/>
</dbReference>
<evidence type="ECO:0000256" key="4">
    <source>
        <dbReference type="ARBA" id="ARBA00023040"/>
    </source>
</evidence>
<keyword evidence="12" id="KW-1185">Reference proteome</keyword>
<dbReference type="Proteomes" id="UP001295423">
    <property type="component" value="Unassembled WGS sequence"/>
</dbReference>
<name>A0AAD2FNW9_9STRA</name>
<dbReference type="GO" id="GO:0005886">
    <property type="term" value="C:plasma membrane"/>
    <property type="evidence" value="ECO:0007669"/>
    <property type="project" value="TreeGrafter"/>
</dbReference>
<evidence type="ECO:0000259" key="10">
    <source>
        <dbReference type="PROSITE" id="PS50262"/>
    </source>
</evidence>
<proteinExistence type="predicted"/>
<comment type="subcellular location">
    <subcellularLocation>
        <location evidence="1">Membrane</location>
        <topology evidence="1">Multi-pass membrane protein</topology>
    </subcellularLocation>
</comment>
<accession>A0AAD2FNW9</accession>
<reference evidence="11" key="1">
    <citation type="submission" date="2023-08" db="EMBL/GenBank/DDBJ databases">
        <authorList>
            <person name="Audoor S."/>
            <person name="Bilcke G."/>
        </authorList>
    </citation>
    <scope>NUCLEOTIDE SEQUENCE</scope>
</reference>
<evidence type="ECO:0000256" key="5">
    <source>
        <dbReference type="ARBA" id="ARBA00023136"/>
    </source>
</evidence>
<dbReference type="GO" id="GO:0008188">
    <property type="term" value="F:neuropeptide receptor activity"/>
    <property type="evidence" value="ECO:0007669"/>
    <property type="project" value="TreeGrafter"/>
</dbReference>
<feature type="transmembrane region" description="Helical" evidence="9">
    <location>
        <begin position="211"/>
        <end position="238"/>
    </location>
</feature>
<organism evidence="11 12">
    <name type="scientific">Cylindrotheca closterium</name>
    <dbReference type="NCBI Taxonomy" id="2856"/>
    <lineage>
        <taxon>Eukaryota</taxon>
        <taxon>Sar</taxon>
        <taxon>Stramenopiles</taxon>
        <taxon>Ochrophyta</taxon>
        <taxon>Bacillariophyta</taxon>
        <taxon>Bacillariophyceae</taxon>
        <taxon>Bacillariophycidae</taxon>
        <taxon>Bacillariales</taxon>
        <taxon>Bacillariaceae</taxon>
        <taxon>Cylindrotheca</taxon>
    </lineage>
</organism>
<evidence type="ECO:0000256" key="9">
    <source>
        <dbReference type="SAM" id="Phobius"/>
    </source>
</evidence>
<comment type="caution">
    <text evidence="11">The sequence shown here is derived from an EMBL/GenBank/DDBJ whole genome shotgun (WGS) entry which is preliminary data.</text>
</comment>
<dbReference type="Gene3D" id="1.20.1070.10">
    <property type="entry name" value="Rhodopsin 7-helix transmembrane proteins"/>
    <property type="match status" value="1"/>
</dbReference>
<keyword evidence="5 9" id="KW-0472">Membrane</keyword>
<dbReference type="EMBL" id="CAKOGP040001736">
    <property type="protein sequence ID" value="CAJ1947791.1"/>
    <property type="molecule type" value="Genomic_DNA"/>
</dbReference>
<keyword evidence="6" id="KW-0675">Receptor</keyword>
<evidence type="ECO:0000313" key="11">
    <source>
        <dbReference type="EMBL" id="CAJ1947791.1"/>
    </source>
</evidence>
<feature type="transmembrane region" description="Helical" evidence="9">
    <location>
        <begin position="82"/>
        <end position="101"/>
    </location>
</feature>
<keyword evidence="3 9" id="KW-1133">Transmembrane helix</keyword>
<evidence type="ECO:0000313" key="12">
    <source>
        <dbReference type="Proteomes" id="UP001295423"/>
    </source>
</evidence>
<dbReference type="SUPFAM" id="SSF81321">
    <property type="entry name" value="Family A G protein-coupled receptor-like"/>
    <property type="match status" value="1"/>
</dbReference>
<feature type="transmembrane region" description="Helical" evidence="9">
    <location>
        <begin position="45"/>
        <end position="70"/>
    </location>
</feature>
<evidence type="ECO:0000256" key="6">
    <source>
        <dbReference type="ARBA" id="ARBA00023170"/>
    </source>
</evidence>
<feature type="compositionally biased region" description="Low complexity" evidence="8">
    <location>
        <begin position="399"/>
        <end position="409"/>
    </location>
</feature>
<dbReference type="PANTHER" id="PTHR24238">
    <property type="entry name" value="G-PROTEIN COUPLED RECEPTOR"/>
    <property type="match status" value="1"/>
</dbReference>
<evidence type="ECO:0000256" key="3">
    <source>
        <dbReference type="ARBA" id="ARBA00022989"/>
    </source>
</evidence>
<keyword evidence="7" id="KW-0807">Transducer</keyword>
<feature type="region of interest" description="Disordered" evidence="8">
    <location>
        <begin position="380"/>
        <end position="409"/>
    </location>
</feature>
<dbReference type="CDD" id="cd00637">
    <property type="entry name" value="7tm_classA_rhodopsin-like"/>
    <property type="match status" value="1"/>
</dbReference>
<feature type="transmembrane region" description="Helical" evidence="9">
    <location>
        <begin position="163"/>
        <end position="183"/>
    </location>
</feature>
<feature type="transmembrane region" description="Helical" evidence="9">
    <location>
        <begin position="250"/>
        <end position="276"/>
    </location>
</feature>
<sequence>MNSSSMSENDETHNPLHIELRDWELGPNNTIFDNLKAAPSDKDLLWQWGLLVGLSVFALVAILIVFLAILQDRKCRKNSFNVYILFLMVPDILFTGLGIMTTSLNIANGSFYSWGHCHLQSYYSVFTVSASSWLNAILAWQLHAMLKASNQHRRFKAPTRQRAVKHGLLVFLWSAFVATWTLWQVDWWPIRTELYSGAFCLPMAYDNTSLAFLFLVFGPCCFVVPFLYICHVVIDILWKQLLPPKEKRKRLLIFFGLIITYFFIWVPTIVLTYILGYWMTSWYTYFGAVWGVSQGFISAAVCLLKADIQQACRKFVGCQHHGADDMRMSGASGGGQNHHRHHQNHHRHYRHASEAYIHTSNFGLDGNSMHSVAPSVIDLSSHREVSSSQHNGRYHSHPTTSTGSIGSTTLSESFQTVGSLNSKPPFPGRCSDDTILEVDEEKLMDEVGDNCYDNTDENGSIDSSSSFANESLEDEHDEHDKSSGHHNLSSSFRSVGMDGKVTPFAHAATHQEDEEEDEDVILEVDEDNLLLEDDKEEEDTTGNPTTNTGHAVVDTVAIMMEEGNRTATTDKTVVDEDNNVVQT</sequence>
<gene>
    <name evidence="11" type="ORF">CYCCA115_LOCUS11310</name>
</gene>
<feature type="transmembrane region" description="Helical" evidence="9">
    <location>
        <begin position="121"/>
        <end position="142"/>
    </location>
</feature>
<evidence type="ECO:0000256" key="7">
    <source>
        <dbReference type="ARBA" id="ARBA00023224"/>
    </source>
</evidence>
<evidence type="ECO:0000256" key="2">
    <source>
        <dbReference type="ARBA" id="ARBA00022692"/>
    </source>
</evidence>